<protein>
    <recommendedName>
        <fullName evidence="3">Tetratricopeptide repeat-containing protein</fullName>
    </recommendedName>
</protein>
<name>A0A1Y6CVB2_9BACT</name>
<sequence>MKRIIFSIFLSLVISSHGFSNRAERVDIRHLADDLLTAYPDIHEFAEFLSKLDLDDDWDDLEEESQEREKRLKQLDSIPIATLPIGKRFTVHREMIELIEKQIIYLAFRRDHRFYNLYQKWLIELESEKPKRFDQDLQNHQLKGLEIARTMANTYEKLEPEYSQYTLIKFYVFNKNENFDFYYKKFRRSHPKSNYIPELDHLAGEYYFSEKKWDRASSLFVAALKNKSSKIRPYTAFKLAWTQLFIASAAKKKSDRDKAEKKADAAFRLSLKLMDDWSEYKPVFPLMKEASTDLAWYWGSQNVPEARVKKYFKDIDQEWATAEYYFYRGITMAQKKNAEGMEESFQKLFAFNKEAKKLPRYHLKLIELSMQLQAYDVLVESFKSMQKLLDKEGEWFDEWEDNKPLIELTRNQIPYYLRTTAINLHQQVISLSQSAQNLKSQAQQKAMMDKAQALLKVTNELYELFYNNYPDQKGFDDIAFNYGNIKYEMGDMKGALGIFSKVARMDASTHRQSAAYNGVMAAFNMVQQDKPPTLPEPGKAEKPVPLPEAQQALIQQIDFFVKNFPKADERVSSEYTAAQILYDFGHYPDAFKRFAELAISHPKTAEGENAMRTILSYHWERKEWTQVVKTANKFIIEPAVVAAGHEKFLEETLSYAKSQAAVSKK</sequence>
<proteinExistence type="predicted"/>
<dbReference type="AlphaFoldDB" id="A0A1Y6CVB2"/>
<evidence type="ECO:0000313" key="1">
    <source>
        <dbReference type="EMBL" id="SMF81854.1"/>
    </source>
</evidence>
<dbReference type="EMBL" id="FWZT01000038">
    <property type="protein sequence ID" value="SMF81854.1"/>
    <property type="molecule type" value="Genomic_DNA"/>
</dbReference>
<dbReference type="Proteomes" id="UP000192907">
    <property type="component" value="Unassembled WGS sequence"/>
</dbReference>
<dbReference type="Gene3D" id="1.25.40.10">
    <property type="entry name" value="Tetratricopeptide repeat domain"/>
    <property type="match status" value="2"/>
</dbReference>
<reference evidence="2" key="1">
    <citation type="submission" date="2017-04" db="EMBL/GenBank/DDBJ databases">
        <authorList>
            <person name="Varghese N."/>
            <person name="Submissions S."/>
        </authorList>
    </citation>
    <scope>NUCLEOTIDE SEQUENCE [LARGE SCALE GENOMIC DNA]</scope>
    <source>
        <strain evidence="2">RKEM611</strain>
    </source>
</reference>
<accession>A0A1Y6CVB2</accession>
<gene>
    <name evidence="1" type="ORF">SAMN06296036_13815</name>
</gene>
<dbReference type="SUPFAM" id="SSF48452">
    <property type="entry name" value="TPR-like"/>
    <property type="match status" value="1"/>
</dbReference>
<keyword evidence="2" id="KW-1185">Reference proteome</keyword>
<dbReference type="STRING" id="1513793.SAMN06296036_13815"/>
<organism evidence="1 2">
    <name type="scientific">Pseudobacteriovorax antillogorgiicola</name>
    <dbReference type="NCBI Taxonomy" id="1513793"/>
    <lineage>
        <taxon>Bacteria</taxon>
        <taxon>Pseudomonadati</taxon>
        <taxon>Bdellovibrionota</taxon>
        <taxon>Oligoflexia</taxon>
        <taxon>Oligoflexales</taxon>
        <taxon>Pseudobacteriovoracaceae</taxon>
        <taxon>Pseudobacteriovorax</taxon>
    </lineage>
</organism>
<evidence type="ECO:0008006" key="3">
    <source>
        <dbReference type="Google" id="ProtNLM"/>
    </source>
</evidence>
<dbReference type="RefSeq" id="WP_132326050.1">
    <property type="nucleotide sequence ID" value="NZ_FWZT01000038.1"/>
</dbReference>
<dbReference type="InterPro" id="IPR011990">
    <property type="entry name" value="TPR-like_helical_dom_sf"/>
</dbReference>
<evidence type="ECO:0000313" key="2">
    <source>
        <dbReference type="Proteomes" id="UP000192907"/>
    </source>
</evidence>